<evidence type="ECO:0000313" key="4">
    <source>
        <dbReference type="Proteomes" id="UP000825935"/>
    </source>
</evidence>
<organism evidence="3 4">
    <name type="scientific">Ceratopteris richardii</name>
    <name type="common">Triangle waterfern</name>
    <dbReference type="NCBI Taxonomy" id="49495"/>
    <lineage>
        <taxon>Eukaryota</taxon>
        <taxon>Viridiplantae</taxon>
        <taxon>Streptophyta</taxon>
        <taxon>Embryophyta</taxon>
        <taxon>Tracheophyta</taxon>
        <taxon>Polypodiopsida</taxon>
        <taxon>Polypodiidae</taxon>
        <taxon>Polypodiales</taxon>
        <taxon>Pteridineae</taxon>
        <taxon>Pteridaceae</taxon>
        <taxon>Parkerioideae</taxon>
        <taxon>Ceratopteris</taxon>
    </lineage>
</organism>
<keyword evidence="4" id="KW-1185">Reference proteome</keyword>
<feature type="region of interest" description="Disordered" evidence="1">
    <location>
        <begin position="79"/>
        <end position="126"/>
    </location>
</feature>
<name>A0A8T2SU61_CERRI</name>
<keyword evidence="2" id="KW-0732">Signal</keyword>
<protein>
    <submittedName>
        <fullName evidence="3">Uncharacterized protein</fullName>
    </submittedName>
</protein>
<proteinExistence type="predicted"/>
<evidence type="ECO:0000256" key="2">
    <source>
        <dbReference type="SAM" id="SignalP"/>
    </source>
</evidence>
<comment type="caution">
    <text evidence="3">The sequence shown here is derived from an EMBL/GenBank/DDBJ whole genome shotgun (WGS) entry which is preliminary data.</text>
</comment>
<dbReference type="AlphaFoldDB" id="A0A8T2SU61"/>
<dbReference type="EMBL" id="CM035422">
    <property type="protein sequence ID" value="KAH7372504.1"/>
    <property type="molecule type" value="Genomic_DNA"/>
</dbReference>
<reference evidence="3" key="1">
    <citation type="submission" date="2021-08" db="EMBL/GenBank/DDBJ databases">
        <title>WGS assembly of Ceratopteris richardii.</title>
        <authorList>
            <person name="Marchant D.B."/>
            <person name="Chen G."/>
            <person name="Jenkins J."/>
            <person name="Shu S."/>
            <person name="Leebens-Mack J."/>
            <person name="Grimwood J."/>
            <person name="Schmutz J."/>
            <person name="Soltis P."/>
            <person name="Soltis D."/>
            <person name="Chen Z.-H."/>
        </authorList>
    </citation>
    <scope>NUCLEOTIDE SEQUENCE</scope>
    <source>
        <strain evidence="3">Whitten #5841</strain>
        <tissue evidence="3">Leaf</tissue>
    </source>
</reference>
<evidence type="ECO:0000256" key="1">
    <source>
        <dbReference type="SAM" id="MobiDB-lite"/>
    </source>
</evidence>
<accession>A0A8T2SU61</accession>
<feature type="signal peptide" evidence="2">
    <location>
        <begin position="1"/>
        <end position="30"/>
    </location>
</feature>
<sequence length="143" mass="16365">MVSSASSTHLLTVLPALVLAFILSSEGALANYNLRAGHPFLQRHHMSAGPLRWQNIRTMLREEERSYILETLQELERKLPHDEWENQASDVSIDESEEDDAKQEESEENRDGEIEAERERHPADLLLERHQADATISYILGGY</sequence>
<dbReference type="OrthoDB" id="1934286at2759"/>
<gene>
    <name evidence="3" type="ORF">KP509_17G007500</name>
</gene>
<evidence type="ECO:0000313" key="3">
    <source>
        <dbReference type="EMBL" id="KAH7372504.1"/>
    </source>
</evidence>
<feature type="compositionally biased region" description="Basic and acidic residues" evidence="1">
    <location>
        <begin position="109"/>
        <end position="126"/>
    </location>
</feature>
<dbReference type="Proteomes" id="UP000825935">
    <property type="component" value="Chromosome 17"/>
</dbReference>
<feature type="compositionally biased region" description="Acidic residues" evidence="1">
    <location>
        <begin position="92"/>
        <end position="108"/>
    </location>
</feature>
<feature type="chain" id="PRO_5035863062" evidence="2">
    <location>
        <begin position="31"/>
        <end position="143"/>
    </location>
</feature>